<dbReference type="Pfam" id="PF04203">
    <property type="entry name" value="Sortase"/>
    <property type="match status" value="1"/>
</dbReference>
<dbReference type="SUPFAM" id="SSF63817">
    <property type="entry name" value="Sortase"/>
    <property type="match status" value="1"/>
</dbReference>
<reference evidence="2 3" key="1">
    <citation type="submission" date="2019-12" db="EMBL/GenBank/DDBJ databases">
        <authorList>
            <person name="Huq M.A."/>
        </authorList>
    </citation>
    <scope>NUCLEOTIDE SEQUENCE [LARGE SCALE GENOMIC DNA]</scope>
    <source>
        <strain evidence="2 3">MAH-34</strain>
    </source>
</reference>
<sequence length="272" mass="31428">MIKIRVYTWCLSGFRKLSKKSLWSNLVTLLCLVVFIGSAFKLATYVLANSENNKVMNEARELYKSGSWPLAQLALTSGQDSKPKPTKFDRLLEKNPDTVGWLQIGDTQIDYPVVQASDNDYYLSRNYEREPMETGSIFMDFRNHASGDERHTIIYGHRMKNGSMFGDLKKYLDPAFFQSHRTFFYESLHQFYRVDIFAVYYTTTEFNYIQTDFGDDDEYASFLHAIQNRSIYETNEALTASDSILTLSTCDYTLDSKEGRLVIHGKLTPLTE</sequence>
<comment type="caution">
    <text evidence="2">The sequence shown here is derived from an EMBL/GenBank/DDBJ whole genome shotgun (WGS) entry which is preliminary data.</text>
</comment>
<dbReference type="EC" id="3.4.22.71" evidence="2"/>
<dbReference type="GO" id="GO:0016787">
    <property type="term" value="F:hydrolase activity"/>
    <property type="evidence" value="ECO:0007669"/>
    <property type="project" value="UniProtKB-KW"/>
</dbReference>
<dbReference type="CDD" id="cd05826">
    <property type="entry name" value="Sortase_B"/>
    <property type="match status" value="1"/>
</dbReference>
<dbReference type="NCBIfam" id="TIGR03064">
    <property type="entry name" value="sortase_srtB"/>
    <property type="match status" value="1"/>
</dbReference>
<dbReference type="InterPro" id="IPR009835">
    <property type="entry name" value="SrtB"/>
</dbReference>
<evidence type="ECO:0000313" key="3">
    <source>
        <dbReference type="Proteomes" id="UP000467637"/>
    </source>
</evidence>
<dbReference type="InterPro" id="IPR005754">
    <property type="entry name" value="Sortase"/>
</dbReference>
<evidence type="ECO:0000256" key="1">
    <source>
        <dbReference type="ARBA" id="ARBA00022801"/>
    </source>
</evidence>
<keyword evidence="3" id="KW-1185">Reference proteome</keyword>
<protein>
    <submittedName>
        <fullName evidence="2">Class B sortase</fullName>
        <ecNumber evidence="2">3.4.22.71</ecNumber>
    </submittedName>
</protein>
<gene>
    <name evidence="2" type="primary">srtB</name>
    <name evidence="2" type="ORF">GON05_27015</name>
</gene>
<keyword evidence="1 2" id="KW-0378">Hydrolase</keyword>
<dbReference type="Proteomes" id="UP000467637">
    <property type="component" value="Unassembled WGS sequence"/>
</dbReference>
<accession>A0ABW9UDN4</accession>
<evidence type="ECO:0000313" key="2">
    <source>
        <dbReference type="EMBL" id="MVQ38282.1"/>
    </source>
</evidence>
<name>A0ABW9UDN4_9BACL</name>
<dbReference type="InterPro" id="IPR023365">
    <property type="entry name" value="Sortase_dom-sf"/>
</dbReference>
<organism evidence="2 3">
    <name type="scientific">Paenibacillus anseongense</name>
    <dbReference type="NCBI Taxonomy" id="2682845"/>
    <lineage>
        <taxon>Bacteria</taxon>
        <taxon>Bacillati</taxon>
        <taxon>Bacillota</taxon>
        <taxon>Bacilli</taxon>
        <taxon>Bacillales</taxon>
        <taxon>Paenibacillaceae</taxon>
        <taxon>Paenibacillus</taxon>
    </lineage>
</organism>
<dbReference type="Gene3D" id="2.40.260.10">
    <property type="entry name" value="Sortase"/>
    <property type="match status" value="1"/>
</dbReference>
<proteinExistence type="predicted"/>
<dbReference type="EMBL" id="WSEM01000023">
    <property type="protein sequence ID" value="MVQ38282.1"/>
    <property type="molecule type" value="Genomic_DNA"/>
</dbReference>